<dbReference type="InterPro" id="IPR017853">
    <property type="entry name" value="GH"/>
</dbReference>
<evidence type="ECO:0000313" key="3">
    <source>
        <dbReference type="Proteomes" id="UP001549167"/>
    </source>
</evidence>
<proteinExistence type="predicted"/>
<dbReference type="InterPro" id="IPR004352">
    <property type="entry name" value="GH114_TIM-barrel"/>
</dbReference>
<dbReference type="RefSeq" id="WP_354219499.1">
    <property type="nucleotide sequence ID" value="NZ_JBEPMX010000003.1"/>
</dbReference>
<name>A0ABV2KU47_9BACI</name>
<dbReference type="InterPro" id="IPR013785">
    <property type="entry name" value="Aldolase_TIM"/>
</dbReference>
<sequence>MKNKINLLIVLFITSALFFAVHLSAKEESPLKNVYDYKIYYDPPTPELLEKMTHYDMVIIEPVYYTESEIQTLKESDTIVYGYINTMEADTWNKTFFNQLNDNDFFYRNGERIYYSEWNSYLTDITSSHYQQLLADEVEKQIVDKGIDGAFLDTVGNIDNEHHQNPSVLKSQREGLVTWMTSITNKHPDLSLIQNWGFDTLSKSTAPYIDGIMWEGFHFSSIIYNEWVHDQIYKLREIRNQHGVEVFTVSHEEPKKSAEFSEANRFKHYHNQSNYNEW</sequence>
<feature type="domain" description="Glycoside-hydrolase family GH114 TIM-barrel" evidence="1">
    <location>
        <begin position="53"/>
        <end position="252"/>
    </location>
</feature>
<dbReference type="Pfam" id="PF03537">
    <property type="entry name" value="Glyco_hydro_114"/>
    <property type="match status" value="1"/>
</dbReference>
<dbReference type="SUPFAM" id="SSF51445">
    <property type="entry name" value="(Trans)glycosidases"/>
    <property type="match status" value="1"/>
</dbReference>
<gene>
    <name evidence="2" type="ORF">ABID56_000989</name>
</gene>
<protein>
    <recommendedName>
        <fullName evidence="1">Glycoside-hydrolase family GH114 TIM-barrel domain-containing protein</fullName>
    </recommendedName>
</protein>
<dbReference type="EMBL" id="JBEPMX010000003">
    <property type="protein sequence ID" value="MET3682899.1"/>
    <property type="molecule type" value="Genomic_DNA"/>
</dbReference>
<comment type="caution">
    <text evidence="2">The sequence shown here is derived from an EMBL/GenBank/DDBJ whole genome shotgun (WGS) entry which is preliminary data.</text>
</comment>
<dbReference type="PANTHER" id="PTHR35882">
    <property type="entry name" value="PELA"/>
    <property type="match status" value="1"/>
</dbReference>
<keyword evidence="3" id="KW-1185">Reference proteome</keyword>
<dbReference type="Proteomes" id="UP001549167">
    <property type="component" value="Unassembled WGS sequence"/>
</dbReference>
<organism evidence="2 3">
    <name type="scientific">Alkalibacillus flavidus</name>
    <dbReference type="NCBI Taxonomy" id="546021"/>
    <lineage>
        <taxon>Bacteria</taxon>
        <taxon>Bacillati</taxon>
        <taxon>Bacillota</taxon>
        <taxon>Bacilli</taxon>
        <taxon>Bacillales</taxon>
        <taxon>Bacillaceae</taxon>
        <taxon>Alkalibacillus</taxon>
    </lineage>
</organism>
<evidence type="ECO:0000259" key="1">
    <source>
        <dbReference type="Pfam" id="PF03537"/>
    </source>
</evidence>
<evidence type="ECO:0000313" key="2">
    <source>
        <dbReference type="EMBL" id="MET3682899.1"/>
    </source>
</evidence>
<dbReference type="PANTHER" id="PTHR35882:SF2">
    <property type="entry name" value="PELA"/>
    <property type="match status" value="1"/>
</dbReference>
<accession>A0ABV2KU47</accession>
<dbReference type="Gene3D" id="3.20.20.70">
    <property type="entry name" value="Aldolase class I"/>
    <property type="match status" value="1"/>
</dbReference>
<reference evidence="2 3" key="1">
    <citation type="submission" date="2024-06" db="EMBL/GenBank/DDBJ databases">
        <title>Genomic Encyclopedia of Type Strains, Phase IV (KMG-IV): sequencing the most valuable type-strain genomes for metagenomic binning, comparative biology and taxonomic classification.</title>
        <authorList>
            <person name="Goeker M."/>
        </authorList>
    </citation>
    <scope>NUCLEOTIDE SEQUENCE [LARGE SCALE GENOMIC DNA]</scope>
    <source>
        <strain evidence="2 3">DSM 23520</strain>
    </source>
</reference>